<dbReference type="Gene3D" id="3.40.850.10">
    <property type="entry name" value="Kinesin motor domain"/>
    <property type="match status" value="1"/>
</dbReference>
<dbReference type="EMBL" id="CACRXK020000671">
    <property type="protein sequence ID" value="CAB3983886.1"/>
    <property type="molecule type" value="Genomic_DNA"/>
</dbReference>
<dbReference type="GO" id="GO:0007018">
    <property type="term" value="P:microtubule-based movement"/>
    <property type="evidence" value="ECO:0007669"/>
    <property type="project" value="InterPro"/>
</dbReference>
<dbReference type="GO" id="GO:0003777">
    <property type="term" value="F:microtubule motor activity"/>
    <property type="evidence" value="ECO:0007669"/>
    <property type="project" value="InterPro"/>
</dbReference>
<dbReference type="PANTHER" id="PTHR40710">
    <property type="entry name" value="RIKEN CDNA E230025N22 GENE"/>
    <property type="match status" value="1"/>
</dbReference>
<evidence type="ECO:0000256" key="3">
    <source>
        <dbReference type="PROSITE-ProRule" id="PRU00283"/>
    </source>
</evidence>
<feature type="region of interest" description="Disordered" evidence="5">
    <location>
        <begin position="232"/>
        <end position="273"/>
    </location>
</feature>
<keyword evidence="1" id="KW-0547">Nucleotide-binding</keyword>
<dbReference type="Pfam" id="PF00225">
    <property type="entry name" value="Kinesin"/>
    <property type="match status" value="1"/>
</dbReference>
<dbReference type="InterPro" id="IPR027417">
    <property type="entry name" value="P-loop_NTPase"/>
</dbReference>
<protein>
    <submittedName>
        <fullName evidence="6">Kinesin KIN-4A</fullName>
    </submittedName>
</protein>
<evidence type="ECO:0000256" key="2">
    <source>
        <dbReference type="ARBA" id="ARBA00022840"/>
    </source>
</evidence>
<accession>A0A7D9DEK2</accession>
<dbReference type="SUPFAM" id="SSF52540">
    <property type="entry name" value="P-loop containing nucleoside triphosphate hydrolases"/>
    <property type="match status" value="1"/>
</dbReference>
<feature type="coiled-coil region" evidence="4">
    <location>
        <begin position="318"/>
        <end position="424"/>
    </location>
</feature>
<proteinExistence type="inferred from homology"/>
<dbReference type="AlphaFoldDB" id="A0A7D9DEK2"/>
<feature type="compositionally biased region" description="Basic and acidic residues" evidence="5">
    <location>
        <begin position="232"/>
        <end position="246"/>
    </location>
</feature>
<feature type="coiled-coil region" evidence="4">
    <location>
        <begin position="59"/>
        <end position="86"/>
    </location>
</feature>
<dbReference type="OrthoDB" id="3176171at2759"/>
<sequence>VAYDQSKITNLLQESFGGNCQTFFIAAVSPADADFHETLSTLQISSKVRNIQNSITKNKIDNTKVIEELRAEISRLRDKLTDKNFTKTPEREDVLQMEEKVRELQVAKRQTWGEKERLSHIYEEERRINLANKGILGWVFDSIKKENKEIQEKLALLRKEKDQLMIEYKERRRIVDEMKDELQNKITEYSKLVESGKNKEEESKHKVSEIQEMKDRLKQENDNLKKIKHQLKENQEKQKVEKEEAKSQTSFLKGNTELRQRLQSEQRERYEKDNAATLVEEADRIKMESDQEKADLQLKGAEGTVYSTEQGVALEMEIVELKAERSVMSLKIQALENEKKRQQSDLELAYKQHKEETEIQQLQNFQTFRNYRAVFEEQKSAIEQRYRSLLEEAIQDAVFLSATNQDLMFENQQLKQDMAEIKDKLTMSGLRLDSPDVLAT</sequence>
<keyword evidence="4" id="KW-0175">Coiled coil</keyword>
<reference evidence="6" key="1">
    <citation type="submission" date="2020-04" db="EMBL/GenBank/DDBJ databases">
        <authorList>
            <person name="Alioto T."/>
            <person name="Alioto T."/>
            <person name="Gomez Garrido J."/>
        </authorList>
    </citation>
    <scope>NUCLEOTIDE SEQUENCE</scope>
    <source>
        <strain evidence="6">A484AB</strain>
    </source>
</reference>
<dbReference type="InterPro" id="IPR001752">
    <property type="entry name" value="Kinesin_motor_dom"/>
</dbReference>
<comment type="caution">
    <text evidence="6">The sequence shown here is derived from an EMBL/GenBank/DDBJ whole genome shotgun (WGS) entry which is preliminary data.</text>
</comment>
<comment type="similarity">
    <text evidence="3">Belongs to the TRAFAC class myosin-kinesin ATPase superfamily. Kinesin family.</text>
</comment>
<evidence type="ECO:0000256" key="5">
    <source>
        <dbReference type="SAM" id="MobiDB-lite"/>
    </source>
</evidence>
<feature type="non-terminal residue" evidence="6">
    <location>
        <position position="1"/>
    </location>
</feature>
<dbReference type="PROSITE" id="PS50067">
    <property type="entry name" value="KINESIN_MOTOR_2"/>
    <property type="match status" value="1"/>
</dbReference>
<dbReference type="Proteomes" id="UP001152795">
    <property type="component" value="Unassembled WGS sequence"/>
</dbReference>
<gene>
    <name evidence="6" type="ORF">PACLA_8A034234</name>
</gene>
<comment type="caution">
    <text evidence="3">Lacks conserved residue(s) required for the propagation of feature annotation.</text>
</comment>
<evidence type="ECO:0000313" key="7">
    <source>
        <dbReference type="Proteomes" id="UP001152795"/>
    </source>
</evidence>
<dbReference type="GO" id="GO:0008017">
    <property type="term" value="F:microtubule binding"/>
    <property type="evidence" value="ECO:0007669"/>
    <property type="project" value="InterPro"/>
</dbReference>
<dbReference type="PANTHER" id="PTHR40710:SF1">
    <property type="entry name" value="RIKEN CDNA E230025N22 GENE"/>
    <property type="match status" value="1"/>
</dbReference>
<dbReference type="GO" id="GO:0005524">
    <property type="term" value="F:ATP binding"/>
    <property type="evidence" value="ECO:0007669"/>
    <property type="project" value="UniProtKB-KW"/>
</dbReference>
<evidence type="ECO:0000256" key="1">
    <source>
        <dbReference type="ARBA" id="ARBA00022741"/>
    </source>
</evidence>
<keyword evidence="2" id="KW-0067">ATP-binding</keyword>
<name>A0A7D9DEK2_PARCT</name>
<keyword evidence="7" id="KW-1185">Reference proteome</keyword>
<evidence type="ECO:0000256" key="4">
    <source>
        <dbReference type="SAM" id="Coils"/>
    </source>
</evidence>
<dbReference type="InterPro" id="IPR036961">
    <property type="entry name" value="Kinesin_motor_dom_sf"/>
</dbReference>
<organism evidence="6 7">
    <name type="scientific">Paramuricea clavata</name>
    <name type="common">Red gorgonian</name>
    <name type="synonym">Violescent sea-whip</name>
    <dbReference type="NCBI Taxonomy" id="317549"/>
    <lineage>
        <taxon>Eukaryota</taxon>
        <taxon>Metazoa</taxon>
        <taxon>Cnidaria</taxon>
        <taxon>Anthozoa</taxon>
        <taxon>Octocorallia</taxon>
        <taxon>Malacalcyonacea</taxon>
        <taxon>Plexauridae</taxon>
        <taxon>Paramuricea</taxon>
    </lineage>
</organism>
<feature type="compositionally biased region" description="Basic and acidic residues" evidence="5">
    <location>
        <begin position="256"/>
        <end position="273"/>
    </location>
</feature>
<evidence type="ECO:0000313" key="6">
    <source>
        <dbReference type="EMBL" id="CAB3983886.1"/>
    </source>
</evidence>